<dbReference type="GO" id="GO:0009736">
    <property type="term" value="P:cytokinin-activated signaling pathway"/>
    <property type="evidence" value="ECO:0007669"/>
    <property type="project" value="UniProtKB-KW"/>
</dbReference>
<dbReference type="AlphaFoldDB" id="A0A7G2F926"/>
<dbReference type="SUPFAM" id="SSF47226">
    <property type="entry name" value="Histidine-containing phosphotransfer domain, HPT domain"/>
    <property type="match status" value="1"/>
</dbReference>
<evidence type="ECO:0000313" key="3">
    <source>
        <dbReference type="EMBL" id="CAD5332183.1"/>
    </source>
</evidence>
<dbReference type="GO" id="GO:0000160">
    <property type="term" value="P:phosphorelay signal transduction system"/>
    <property type="evidence" value="ECO:0007669"/>
    <property type="project" value="UniProtKB-UniRule"/>
</dbReference>
<dbReference type="GO" id="GO:0009927">
    <property type="term" value="F:histidine phosphotransfer kinase activity"/>
    <property type="evidence" value="ECO:0007669"/>
    <property type="project" value="UniProtKB-UniRule"/>
</dbReference>
<comment type="subcellular location">
    <subcellularLocation>
        <location evidence="2">Cytoplasm</location>
        <location evidence="2">Cytosol</location>
    </subcellularLocation>
    <subcellularLocation>
        <location evidence="2">Nucleus</location>
    </subcellularLocation>
</comment>
<dbReference type="InterPro" id="IPR045871">
    <property type="entry name" value="AHP1-5/YPD1"/>
</dbReference>
<keyword evidence="1 2" id="KW-0902">Two-component regulatory system</keyword>
<gene>
    <name evidence="3" type="ORF">AT9943_LOCUS19597</name>
</gene>
<dbReference type="GO" id="GO:0043424">
    <property type="term" value="F:protein histidine kinase binding"/>
    <property type="evidence" value="ECO:0007669"/>
    <property type="project" value="UniProtKB-UniRule"/>
</dbReference>
<evidence type="ECO:0000256" key="1">
    <source>
        <dbReference type="ARBA" id="ARBA00023012"/>
    </source>
</evidence>
<evidence type="ECO:0000313" key="4">
    <source>
        <dbReference type="Proteomes" id="UP000516314"/>
    </source>
</evidence>
<reference evidence="3 4" key="1">
    <citation type="submission" date="2020-09" db="EMBL/GenBank/DDBJ databases">
        <authorList>
            <person name="Ashkenazy H."/>
        </authorList>
    </citation>
    <scope>NUCLEOTIDE SEQUENCE [LARGE SCALE GENOMIC DNA]</scope>
    <source>
        <strain evidence="4">cv. Cdm-0</strain>
    </source>
</reference>
<dbReference type="GO" id="GO:0005634">
    <property type="term" value="C:nucleus"/>
    <property type="evidence" value="ECO:0007669"/>
    <property type="project" value="UniProtKB-SubCell"/>
</dbReference>
<dbReference type="Proteomes" id="UP000516314">
    <property type="component" value="Chromosome 5"/>
</dbReference>
<dbReference type="InterPro" id="IPR036641">
    <property type="entry name" value="HPT_dom_sf"/>
</dbReference>
<dbReference type="Gene3D" id="1.20.120.160">
    <property type="entry name" value="HPT domain"/>
    <property type="match status" value="1"/>
</dbReference>
<accession>A0A7G2F926</accession>
<dbReference type="EMBL" id="LR881470">
    <property type="protein sequence ID" value="CAD5332183.1"/>
    <property type="molecule type" value="Genomic_DNA"/>
</dbReference>
<evidence type="ECO:0000256" key="2">
    <source>
        <dbReference type="RuleBase" id="RU369004"/>
    </source>
</evidence>
<sequence>MVIKSLHVQVEEMRQSFFDEGYLDRQYTQLEALAKDTNPNFIVEIITLYFRDSPNVIASLEHELEREPIEVPMITRCILRLESSSARLVIIFFIGAIKVVKELKKANTFLKAGNIEGVKGALPDIKKEHSELRAKFETYFQLMRQAGPTDVAVNSS</sequence>
<comment type="domain">
    <text evidence="2">Histidine-containing phosphotransfer domain (HPt) contains an active histidine that mediates the phosphotransfer.</text>
</comment>
<protein>
    <recommendedName>
        <fullName evidence="2">Histidine-containing phosphotransfer protein</fullName>
    </recommendedName>
</protein>
<keyword evidence="2" id="KW-0932">Cytokinin signaling pathway</keyword>
<dbReference type="PANTHER" id="PTHR28242">
    <property type="entry name" value="PHOSPHORELAY INTERMEDIATE PROTEIN YPD1"/>
    <property type="match status" value="1"/>
</dbReference>
<dbReference type="GO" id="GO:0005829">
    <property type="term" value="C:cytosol"/>
    <property type="evidence" value="ECO:0007669"/>
    <property type="project" value="UniProtKB-SubCell"/>
</dbReference>
<comment type="function">
    <text evidence="2">Functions as a two-component phosphorelay mediators between cytokinin sensor histidine kinases and response regulators (B-type ARRs). Plays an important role in propagating cytokinin signal transduction.</text>
</comment>
<proteinExistence type="predicted"/>
<organism evidence="3 4">
    <name type="scientific">Arabidopsis thaliana</name>
    <name type="common">Mouse-ear cress</name>
    <dbReference type="NCBI Taxonomy" id="3702"/>
    <lineage>
        <taxon>Eukaryota</taxon>
        <taxon>Viridiplantae</taxon>
        <taxon>Streptophyta</taxon>
        <taxon>Embryophyta</taxon>
        <taxon>Tracheophyta</taxon>
        <taxon>Spermatophyta</taxon>
        <taxon>Magnoliopsida</taxon>
        <taxon>eudicotyledons</taxon>
        <taxon>Gunneridae</taxon>
        <taxon>Pentapetalae</taxon>
        <taxon>rosids</taxon>
        <taxon>malvids</taxon>
        <taxon>Brassicales</taxon>
        <taxon>Brassicaceae</taxon>
        <taxon>Camelineae</taxon>
        <taxon>Arabidopsis</taxon>
    </lineage>
</organism>
<name>A0A7G2F926_ARATH</name>
<dbReference type="PANTHER" id="PTHR28242:SF41">
    <property type="entry name" value="HISTIDINE CONTAINING PHOSPHOTRANSFER PROTEIN"/>
    <property type="match status" value="1"/>
</dbReference>